<dbReference type="InterPro" id="IPR039422">
    <property type="entry name" value="MarR/SlyA-like"/>
</dbReference>
<dbReference type="AlphaFoldDB" id="A0A4Q9KB84"/>
<feature type="domain" description="HTH marR-type" evidence="1">
    <location>
        <begin position="1"/>
        <end position="140"/>
    </location>
</feature>
<dbReference type="InterPro" id="IPR036388">
    <property type="entry name" value="WH-like_DNA-bd_sf"/>
</dbReference>
<comment type="caution">
    <text evidence="2">The sequence shown here is derived from an EMBL/GenBank/DDBJ whole genome shotgun (WGS) entry which is preliminary data.</text>
</comment>
<name>A0A4Q9KB84_9ACTN</name>
<proteinExistence type="predicted"/>
<dbReference type="Gene3D" id="1.10.10.10">
    <property type="entry name" value="Winged helix-like DNA-binding domain superfamily/Winged helix DNA-binding domain"/>
    <property type="match status" value="1"/>
</dbReference>
<dbReference type="InterPro" id="IPR000835">
    <property type="entry name" value="HTH_MarR-typ"/>
</dbReference>
<dbReference type="InterPro" id="IPR036390">
    <property type="entry name" value="WH_DNA-bd_sf"/>
</dbReference>
<dbReference type="RefSeq" id="WP_131169604.1">
    <property type="nucleotide sequence ID" value="NZ_SDMQ01000015.1"/>
</dbReference>
<dbReference type="PROSITE" id="PS50995">
    <property type="entry name" value="HTH_MARR_2"/>
    <property type="match status" value="1"/>
</dbReference>
<dbReference type="GO" id="GO:0003700">
    <property type="term" value="F:DNA-binding transcription factor activity"/>
    <property type="evidence" value="ECO:0007669"/>
    <property type="project" value="InterPro"/>
</dbReference>
<sequence length="156" mass="17034">MSHAYHPATFALQAVIAQSNVVERELARLLGLNATDYRALSALQQLSRQETVTMTGLGAALGTTAATTSAIVDRLERAGYAQRNRAETDRRLVTIQPTPLAWQKIVEIMRPLMGATDAWVKALRPEDAQLVTEFLQVTATHLTDHAATLAAQEADR</sequence>
<dbReference type="EMBL" id="SDMQ01000015">
    <property type="protein sequence ID" value="TBT83012.1"/>
    <property type="molecule type" value="Genomic_DNA"/>
</dbReference>
<evidence type="ECO:0000313" key="3">
    <source>
        <dbReference type="Proteomes" id="UP000292373"/>
    </source>
</evidence>
<reference evidence="2 3" key="1">
    <citation type="submission" date="2019-01" db="EMBL/GenBank/DDBJ databases">
        <title>Lactibacter flavus gen. nov., sp. nov., a novel bacterium of the family Propionibacteriaceae isolated from raw milk and dairy products.</title>
        <authorList>
            <person name="Huptas C."/>
            <person name="Wenning M."/>
            <person name="Breitenwieser F."/>
            <person name="Doll E."/>
            <person name="Von Neubeck M."/>
            <person name="Busse H.-J."/>
            <person name="Scherer S."/>
        </authorList>
    </citation>
    <scope>NUCLEOTIDE SEQUENCE [LARGE SCALE GENOMIC DNA]</scope>
    <source>
        <strain evidence="2 3">KCTC 33808</strain>
    </source>
</reference>
<dbReference type="Proteomes" id="UP000292373">
    <property type="component" value="Unassembled WGS sequence"/>
</dbReference>
<gene>
    <name evidence="2" type="ORF">ET989_12810</name>
</gene>
<dbReference type="GO" id="GO:0006950">
    <property type="term" value="P:response to stress"/>
    <property type="evidence" value="ECO:0007669"/>
    <property type="project" value="TreeGrafter"/>
</dbReference>
<dbReference type="PANTHER" id="PTHR33164:SF106">
    <property type="entry name" value="TRANSCRIPTIONAL REGULATORY PROTEIN"/>
    <property type="match status" value="1"/>
</dbReference>
<accession>A0A4Q9KB84</accession>
<keyword evidence="3" id="KW-1185">Reference proteome</keyword>
<dbReference type="SUPFAM" id="SSF46785">
    <property type="entry name" value="Winged helix' DNA-binding domain"/>
    <property type="match status" value="1"/>
</dbReference>
<dbReference type="SMART" id="SM00347">
    <property type="entry name" value="HTH_MARR"/>
    <property type="match status" value="1"/>
</dbReference>
<dbReference type="PANTHER" id="PTHR33164">
    <property type="entry name" value="TRANSCRIPTIONAL REGULATOR, MARR FAMILY"/>
    <property type="match status" value="1"/>
</dbReference>
<evidence type="ECO:0000313" key="2">
    <source>
        <dbReference type="EMBL" id="TBT83012.1"/>
    </source>
</evidence>
<dbReference type="Pfam" id="PF12802">
    <property type="entry name" value="MarR_2"/>
    <property type="match status" value="1"/>
</dbReference>
<dbReference type="OrthoDB" id="3730460at2"/>
<organism evidence="2 3">
    <name type="scientific">Propioniciclava sinopodophylli</name>
    <dbReference type="NCBI Taxonomy" id="1837344"/>
    <lineage>
        <taxon>Bacteria</taxon>
        <taxon>Bacillati</taxon>
        <taxon>Actinomycetota</taxon>
        <taxon>Actinomycetes</taxon>
        <taxon>Propionibacteriales</taxon>
        <taxon>Propionibacteriaceae</taxon>
        <taxon>Propioniciclava</taxon>
    </lineage>
</organism>
<evidence type="ECO:0000259" key="1">
    <source>
        <dbReference type="PROSITE" id="PS50995"/>
    </source>
</evidence>
<protein>
    <submittedName>
        <fullName evidence="2">MarR family transcriptional regulator</fullName>
    </submittedName>
</protein>